<feature type="region of interest" description="Disordered" evidence="1">
    <location>
        <begin position="1"/>
        <end position="22"/>
    </location>
</feature>
<proteinExistence type="predicted"/>
<keyword evidence="3" id="KW-1185">Reference proteome</keyword>
<dbReference type="AlphaFoldDB" id="M4BKQ3"/>
<dbReference type="InParanoid" id="M4BKQ3"/>
<organism evidence="2 3">
    <name type="scientific">Hyaloperonospora arabidopsidis (strain Emoy2)</name>
    <name type="common">Downy mildew agent</name>
    <name type="synonym">Peronospora arabidopsidis</name>
    <dbReference type="NCBI Taxonomy" id="559515"/>
    <lineage>
        <taxon>Eukaryota</taxon>
        <taxon>Sar</taxon>
        <taxon>Stramenopiles</taxon>
        <taxon>Oomycota</taxon>
        <taxon>Peronosporomycetes</taxon>
        <taxon>Peronosporales</taxon>
        <taxon>Peronosporaceae</taxon>
        <taxon>Hyaloperonospora</taxon>
    </lineage>
</organism>
<dbReference type="Proteomes" id="UP000011713">
    <property type="component" value="Unassembled WGS sequence"/>
</dbReference>
<dbReference type="VEuPathDB" id="FungiDB:HpaG806986"/>
<evidence type="ECO:0000256" key="1">
    <source>
        <dbReference type="SAM" id="MobiDB-lite"/>
    </source>
</evidence>
<evidence type="ECO:0000313" key="3">
    <source>
        <dbReference type="Proteomes" id="UP000011713"/>
    </source>
</evidence>
<dbReference type="EMBL" id="JH598362">
    <property type="status" value="NOT_ANNOTATED_CDS"/>
    <property type="molecule type" value="Genomic_DNA"/>
</dbReference>
<evidence type="ECO:0000313" key="2">
    <source>
        <dbReference type="EnsemblProtists" id="HpaP806986"/>
    </source>
</evidence>
<sequence>MHLYLASRLPGTSSRTPGDPQGLCSSNSMHANSMAPWIADDILRCSRIAIALSCRMQAVQKLLGHGTCDVRLCGLINRVVQICPQLGLKQRC</sequence>
<reference evidence="2" key="2">
    <citation type="submission" date="2015-06" db="UniProtKB">
        <authorList>
            <consortium name="EnsemblProtists"/>
        </authorList>
    </citation>
    <scope>IDENTIFICATION</scope>
    <source>
        <strain evidence="2">Emoy2</strain>
    </source>
</reference>
<name>M4BKQ3_HYAAE</name>
<accession>M4BKQ3</accession>
<protein>
    <submittedName>
        <fullName evidence="2">Uncharacterized protein</fullName>
    </submittedName>
</protein>
<dbReference type="HOGENOM" id="CLU_2417893_0_0_1"/>
<dbReference type="EnsemblProtists" id="HpaT806986">
    <property type="protein sequence ID" value="HpaP806986"/>
    <property type="gene ID" value="HpaG806986"/>
</dbReference>
<reference evidence="3" key="1">
    <citation type="journal article" date="2010" name="Science">
        <title>Signatures of adaptation to obligate biotrophy in the Hyaloperonospora arabidopsidis genome.</title>
        <authorList>
            <person name="Baxter L."/>
            <person name="Tripathy S."/>
            <person name="Ishaque N."/>
            <person name="Boot N."/>
            <person name="Cabral A."/>
            <person name="Kemen E."/>
            <person name="Thines M."/>
            <person name="Ah-Fong A."/>
            <person name="Anderson R."/>
            <person name="Badejoko W."/>
            <person name="Bittner-Eddy P."/>
            <person name="Boore J.L."/>
            <person name="Chibucos M.C."/>
            <person name="Coates M."/>
            <person name="Dehal P."/>
            <person name="Delehaunty K."/>
            <person name="Dong S."/>
            <person name="Downton P."/>
            <person name="Dumas B."/>
            <person name="Fabro G."/>
            <person name="Fronick C."/>
            <person name="Fuerstenberg S.I."/>
            <person name="Fulton L."/>
            <person name="Gaulin E."/>
            <person name="Govers F."/>
            <person name="Hughes L."/>
            <person name="Humphray S."/>
            <person name="Jiang R.H."/>
            <person name="Judelson H."/>
            <person name="Kamoun S."/>
            <person name="Kyung K."/>
            <person name="Meijer H."/>
            <person name="Minx P."/>
            <person name="Morris P."/>
            <person name="Nelson J."/>
            <person name="Phuntumart V."/>
            <person name="Qutob D."/>
            <person name="Rehmany A."/>
            <person name="Rougon-Cardoso A."/>
            <person name="Ryden P."/>
            <person name="Torto-Alalibo T."/>
            <person name="Studholme D."/>
            <person name="Wang Y."/>
            <person name="Win J."/>
            <person name="Wood J."/>
            <person name="Clifton S.W."/>
            <person name="Rogers J."/>
            <person name="Van den Ackerveken G."/>
            <person name="Jones J.D."/>
            <person name="McDowell J.M."/>
            <person name="Beynon J."/>
            <person name="Tyler B.M."/>
        </authorList>
    </citation>
    <scope>NUCLEOTIDE SEQUENCE [LARGE SCALE GENOMIC DNA]</scope>
    <source>
        <strain evidence="3">Emoy2</strain>
    </source>
</reference>